<name>A0A7J7CP51_TRIWF</name>
<proteinExistence type="predicted"/>
<gene>
    <name evidence="1" type="ORF">HS088_TW15G01285</name>
</gene>
<keyword evidence="2" id="KW-1185">Reference proteome</keyword>
<sequence>MEIESLDQVLNLYIRGQGIMPEEFFVLEFIRQANAVGIGEIHIGYGVCNFDVSGNSLSIVNRKGVQSVFEVSCLR</sequence>
<organism evidence="1 2">
    <name type="scientific">Tripterygium wilfordii</name>
    <name type="common">Thunder God vine</name>
    <dbReference type="NCBI Taxonomy" id="458696"/>
    <lineage>
        <taxon>Eukaryota</taxon>
        <taxon>Viridiplantae</taxon>
        <taxon>Streptophyta</taxon>
        <taxon>Embryophyta</taxon>
        <taxon>Tracheophyta</taxon>
        <taxon>Spermatophyta</taxon>
        <taxon>Magnoliopsida</taxon>
        <taxon>eudicotyledons</taxon>
        <taxon>Gunneridae</taxon>
        <taxon>Pentapetalae</taxon>
        <taxon>rosids</taxon>
        <taxon>fabids</taxon>
        <taxon>Celastrales</taxon>
        <taxon>Celastraceae</taxon>
        <taxon>Tripterygium</taxon>
    </lineage>
</organism>
<evidence type="ECO:0000313" key="2">
    <source>
        <dbReference type="Proteomes" id="UP000593562"/>
    </source>
</evidence>
<accession>A0A7J7CP51</accession>
<dbReference type="EMBL" id="JAAARO010000015">
    <property type="protein sequence ID" value="KAF5735769.1"/>
    <property type="molecule type" value="Genomic_DNA"/>
</dbReference>
<evidence type="ECO:0000313" key="1">
    <source>
        <dbReference type="EMBL" id="KAF5735769.1"/>
    </source>
</evidence>
<dbReference type="InParanoid" id="A0A7J7CP51"/>
<comment type="caution">
    <text evidence="1">The sequence shown here is derived from an EMBL/GenBank/DDBJ whole genome shotgun (WGS) entry which is preliminary data.</text>
</comment>
<dbReference type="Proteomes" id="UP000593562">
    <property type="component" value="Unassembled WGS sequence"/>
</dbReference>
<dbReference type="AlphaFoldDB" id="A0A7J7CP51"/>
<reference evidence="1 2" key="1">
    <citation type="journal article" date="2020" name="Nat. Commun.">
        <title>Genome of Tripterygium wilfordii and identification of cytochrome P450 involved in triptolide biosynthesis.</title>
        <authorList>
            <person name="Tu L."/>
            <person name="Su P."/>
            <person name="Zhang Z."/>
            <person name="Gao L."/>
            <person name="Wang J."/>
            <person name="Hu T."/>
            <person name="Zhou J."/>
            <person name="Zhang Y."/>
            <person name="Zhao Y."/>
            <person name="Liu Y."/>
            <person name="Song Y."/>
            <person name="Tong Y."/>
            <person name="Lu Y."/>
            <person name="Yang J."/>
            <person name="Xu C."/>
            <person name="Jia M."/>
            <person name="Peters R.J."/>
            <person name="Huang L."/>
            <person name="Gao W."/>
        </authorList>
    </citation>
    <scope>NUCLEOTIDE SEQUENCE [LARGE SCALE GENOMIC DNA]</scope>
    <source>
        <strain evidence="2">cv. XIE 37</strain>
        <tissue evidence="1">Leaf</tissue>
    </source>
</reference>
<protein>
    <submittedName>
        <fullName evidence="1">Uncharacterized protein</fullName>
    </submittedName>
</protein>